<protein>
    <recommendedName>
        <fullName evidence="1">SCP2 domain-containing protein</fullName>
    </recommendedName>
</protein>
<dbReference type="Pfam" id="PF02036">
    <property type="entry name" value="SCP2"/>
    <property type="match status" value="1"/>
</dbReference>
<proteinExistence type="predicted"/>
<gene>
    <name evidence="2" type="ORF">MNOR_LOCUS27019</name>
</gene>
<dbReference type="GO" id="GO:0005829">
    <property type="term" value="C:cytosol"/>
    <property type="evidence" value="ECO:0007669"/>
    <property type="project" value="TreeGrafter"/>
</dbReference>
<organism evidence="2 3">
    <name type="scientific">Meganyctiphanes norvegica</name>
    <name type="common">Northern krill</name>
    <name type="synonym">Thysanopoda norvegica</name>
    <dbReference type="NCBI Taxonomy" id="48144"/>
    <lineage>
        <taxon>Eukaryota</taxon>
        <taxon>Metazoa</taxon>
        <taxon>Ecdysozoa</taxon>
        <taxon>Arthropoda</taxon>
        <taxon>Crustacea</taxon>
        <taxon>Multicrustacea</taxon>
        <taxon>Malacostraca</taxon>
        <taxon>Eumalacostraca</taxon>
        <taxon>Eucarida</taxon>
        <taxon>Euphausiacea</taxon>
        <taxon>Euphausiidae</taxon>
        <taxon>Meganyctiphanes</taxon>
    </lineage>
</organism>
<dbReference type="AlphaFoldDB" id="A0AAV2RS87"/>
<dbReference type="PANTHER" id="PTHR10094:SF25">
    <property type="entry name" value="SCP2 STEROL-BINDING DOMAIN-CONTAINING PROTEIN 1"/>
    <property type="match status" value="1"/>
</dbReference>
<comment type="caution">
    <text evidence="2">The sequence shown here is derived from an EMBL/GenBank/DDBJ whole genome shotgun (WGS) entry which is preliminary data.</text>
</comment>
<dbReference type="Gene3D" id="3.30.1050.10">
    <property type="entry name" value="SCP2 sterol-binding domain"/>
    <property type="match status" value="1"/>
</dbReference>
<reference evidence="2 3" key="1">
    <citation type="submission" date="2024-05" db="EMBL/GenBank/DDBJ databases">
        <authorList>
            <person name="Wallberg A."/>
        </authorList>
    </citation>
    <scope>NUCLEOTIDE SEQUENCE [LARGE SCALE GENOMIC DNA]</scope>
</reference>
<evidence type="ECO:0000313" key="3">
    <source>
        <dbReference type="Proteomes" id="UP001497623"/>
    </source>
</evidence>
<feature type="domain" description="SCP2" evidence="1">
    <location>
        <begin position="30"/>
        <end position="126"/>
    </location>
</feature>
<dbReference type="PANTHER" id="PTHR10094">
    <property type="entry name" value="STEROL CARRIER PROTEIN 2 SCP-2 FAMILY PROTEIN"/>
    <property type="match status" value="1"/>
</dbReference>
<accession>A0AAV2RS87</accession>
<evidence type="ECO:0000259" key="1">
    <source>
        <dbReference type="Pfam" id="PF02036"/>
    </source>
</evidence>
<dbReference type="Proteomes" id="UP001497623">
    <property type="component" value="Unassembled WGS sequence"/>
</dbReference>
<dbReference type="EMBL" id="CAXKWB010027837">
    <property type="protein sequence ID" value="CAL4132544.1"/>
    <property type="molecule type" value="Genomic_DNA"/>
</dbReference>
<name>A0AAV2RS87_MEGNR</name>
<dbReference type="SUPFAM" id="SSF55718">
    <property type="entry name" value="SCP-like"/>
    <property type="match status" value="1"/>
</dbReference>
<dbReference type="InterPro" id="IPR003033">
    <property type="entry name" value="SCP2_sterol-bd_dom"/>
</dbReference>
<evidence type="ECO:0000313" key="2">
    <source>
        <dbReference type="EMBL" id="CAL4132544.1"/>
    </source>
</evidence>
<sequence>MGFRGNERGIVAKATAAASTSYSSDPTFEQLNESLLADGENIVNKVKGALARGGPNGAQVKWAVDVKNGSGSLTNNATAKANCTITMKDSDLVCLMNRTLNQQKSLFQGKLKKKGNMGLAMKLNEFQKTAQNHLQSNL</sequence>
<keyword evidence="3" id="KW-1185">Reference proteome</keyword>
<dbReference type="InterPro" id="IPR036527">
    <property type="entry name" value="SCP2_sterol-bd_dom_sf"/>
</dbReference>